<evidence type="ECO:0000256" key="4">
    <source>
        <dbReference type="ARBA" id="ARBA00023002"/>
    </source>
</evidence>
<evidence type="ECO:0000313" key="7">
    <source>
        <dbReference type="EMBL" id="CAD8045982.1"/>
    </source>
</evidence>
<accession>A0A8S1JTE9</accession>
<name>A0A8S1JTE9_PARPR</name>
<dbReference type="InterPro" id="IPR050446">
    <property type="entry name" value="FAD-oxidoreductase/Apoptosis"/>
</dbReference>
<keyword evidence="2" id="KW-0285">Flavoprotein</keyword>
<sequence>MRRRILKLIPIFLFASKGIRSSCKLQSDLTEEQKKGIIQTAQMLDYNNTQLITYTSFKKPKEGELMPFVIQNGDEDYQIILTRYQGKIYAFGSLCPYDLETDLSEGICFGDKLYCPKHGCQFDITNGMVEGPPSIDNLPKFGVKENQDSIEVYAPLIVPKKIIPQYHFRDYNDQRKVIIYGGGAAAFACLTTLREFGYTGELSYVSNENYMPYDKTKMSKRIKATKPEDFFFRKDKWYQAIAVDAHLGRRISYVNNKHSNTYVELDDSNKIAYDTILIATGTDPVHPPIKGIENQPVFYFNSLDSHQQLKEKLKTINDLSIIGINTMSLEVAQTIRQEYPNIKINIIDPNDESQFQVQYGPDLTNLVLDLHVEKGINVYENIKIKKFEKDSIIFKGNKKLKSDAVILFPSTVAPKTEFAEVSDHQFEFDTAGRVKVDYFQRTDIKRIFAAGSCANTYYYTNGTGHIGDQWQACYNQGITAAYNMLALNVPWHQIPFTYTEQFGKVLQQTSSWPQFDEIHIEGDLKKWDFIIYYGMNDFVVGAVGTPSKQNRVAIVNEGIRCKNVPFLSDLKNGKYSTKDIETAVRKIKKSGCYKSTLYKFRYDIVPEYNLWTFRDNMSTFYFPYDNAEISAAPKMKGDE</sequence>
<dbReference type="InterPro" id="IPR017941">
    <property type="entry name" value="Rieske_2Fe-2S"/>
</dbReference>
<keyword evidence="8" id="KW-1185">Reference proteome</keyword>
<evidence type="ECO:0000256" key="3">
    <source>
        <dbReference type="ARBA" id="ARBA00022827"/>
    </source>
</evidence>
<comment type="caution">
    <text evidence="7">The sequence shown here is derived from an EMBL/GenBank/DDBJ whole genome shotgun (WGS) entry which is preliminary data.</text>
</comment>
<feature type="domain" description="Rieske" evidence="6">
    <location>
        <begin position="57"/>
        <end position="152"/>
    </location>
</feature>
<dbReference type="InterPro" id="IPR023753">
    <property type="entry name" value="FAD/NAD-binding_dom"/>
</dbReference>
<dbReference type="Pfam" id="PF07992">
    <property type="entry name" value="Pyr_redox_2"/>
    <property type="match status" value="1"/>
</dbReference>
<keyword evidence="3" id="KW-0274">FAD</keyword>
<feature type="chain" id="PRO_5035902040" description="Rieske domain-containing protein" evidence="5">
    <location>
        <begin position="22"/>
        <end position="639"/>
    </location>
</feature>
<dbReference type="Proteomes" id="UP000688137">
    <property type="component" value="Unassembled WGS sequence"/>
</dbReference>
<keyword evidence="5" id="KW-0732">Signal</keyword>
<protein>
    <recommendedName>
        <fullName evidence="6">Rieske domain-containing protein</fullName>
    </recommendedName>
</protein>
<dbReference type="GO" id="GO:0016651">
    <property type="term" value="F:oxidoreductase activity, acting on NAD(P)H"/>
    <property type="evidence" value="ECO:0007669"/>
    <property type="project" value="TreeGrafter"/>
</dbReference>
<dbReference type="PANTHER" id="PTHR43557:SF2">
    <property type="entry name" value="RIESKE DOMAIN-CONTAINING PROTEIN-RELATED"/>
    <property type="match status" value="1"/>
</dbReference>
<dbReference type="GO" id="GO:0051537">
    <property type="term" value="F:2 iron, 2 sulfur cluster binding"/>
    <property type="evidence" value="ECO:0007669"/>
    <property type="project" value="InterPro"/>
</dbReference>
<dbReference type="PROSITE" id="PS51296">
    <property type="entry name" value="RIESKE"/>
    <property type="match status" value="1"/>
</dbReference>
<evidence type="ECO:0000259" key="6">
    <source>
        <dbReference type="PROSITE" id="PS51296"/>
    </source>
</evidence>
<gene>
    <name evidence="7" type="ORF">PPRIM_AZ9-3.1.T0100124</name>
</gene>
<dbReference type="GO" id="GO:0005737">
    <property type="term" value="C:cytoplasm"/>
    <property type="evidence" value="ECO:0007669"/>
    <property type="project" value="TreeGrafter"/>
</dbReference>
<evidence type="ECO:0000256" key="5">
    <source>
        <dbReference type="SAM" id="SignalP"/>
    </source>
</evidence>
<comment type="cofactor">
    <cofactor evidence="1">
        <name>FAD</name>
        <dbReference type="ChEBI" id="CHEBI:57692"/>
    </cofactor>
</comment>
<dbReference type="OMA" id="NEGIRCK"/>
<reference evidence="7" key="1">
    <citation type="submission" date="2021-01" db="EMBL/GenBank/DDBJ databases">
        <authorList>
            <consortium name="Genoscope - CEA"/>
            <person name="William W."/>
        </authorList>
    </citation>
    <scope>NUCLEOTIDE SEQUENCE</scope>
</reference>
<dbReference type="AlphaFoldDB" id="A0A8S1JTE9"/>
<evidence type="ECO:0000313" key="8">
    <source>
        <dbReference type="Proteomes" id="UP000688137"/>
    </source>
</evidence>
<evidence type="ECO:0000256" key="2">
    <source>
        <dbReference type="ARBA" id="ARBA00022630"/>
    </source>
</evidence>
<keyword evidence="4" id="KW-0560">Oxidoreductase</keyword>
<proteinExistence type="predicted"/>
<dbReference type="EMBL" id="CAJJDM010000007">
    <property type="protein sequence ID" value="CAD8045982.1"/>
    <property type="molecule type" value="Genomic_DNA"/>
</dbReference>
<organism evidence="7 8">
    <name type="scientific">Paramecium primaurelia</name>
    <dbReference type="NCBI Taxonomy" id="5886"/>
    <lineage>
        <taxon>Eukaryota</taxon>
        <taxon>Sar</taxon>
        <taxon>Alveolata</taxon>
        <taxon>Ciliophora</taxon>
        <taxon>Intramacronucleata</taxon>
        <taxon>Oligohymenophorea</taxon>
        <taxon>Peniculida</taxon>
        <taxon>Parameciidae</taxon>
        <taxon>Paramecium</taxon>
    </lineage>
</organism>
<dbReference type="Pfam" id="PF00355">
    <property type="entry name" value="Rieske"/>
    <property type="match status" value="1"/>
</dbReference>
<dbReference type="PANTHER" id="PTHR43557">
    <property type="entry name" value="APOPTOSIS-INDUCING FACTOR 1"/>
    <property type="match status" value="1"/>
</dbReference>
<feature type="signal peptide" evidence="5">
    <location>
        <begin position="1"/>
        <end position="21"/>
    </location>
</feature>
<evidence type="ECO:0000256" key="1">
    <source>
        <dbReference type="ARBA" id="ARBA00001974"/>
    </source>
</evidence>